<keyword evidence="1" id="KW-0732">Signal</keyword>
<feature type="signal peptide" evidence="1">
    <location>
        <begin position="1"/>
        <end position="25"/>
    </location>
</feature>
<organism evidence="2 3">
    <name type="scientific">Rhizobium daejeonense</name>
    <dbReference type="NCBI Taxonomy" id="240521"/>
    <lineage>
        <taxon>Bacteria</taxon>
        <taxon>Pseudomonadati</taxon>
        <taxon>Pseudomonadota</taxon>
        <taxon>Alphaproteobacteria</taxon>
        <taxon>Hyphomicrobiales</taxon>
        <taxon>Rhizobiaceae</taxon>
        <taxon>Rhizobium/Agrobacterium group</taxon>
        <taxon>Rhizobium</taxon>
    </lineage>
</organism>
<dbReference type="Proteomes" id="UP000477849">
    <property type="component" value="Unassembled WGS sequence"/>
</dbReference>
<keyword evidence="3" id="KW-1185">Reference proteome</keyword>
<accession>A0A6M1S5U8</accession>
<protein>
    <recommendedName>
        <fullName evidence="4">DUF1127 domain-containing protein</fullName>
    </recommendedName>
</protein>
<dbReference type="EMBL" id="JAAKZH010000011">
    <property type="protein sequence ID" value="NGO66405.1"/>
    <property type="molecule type" value="Genomic_DNA"/>
</dbReference>
<evidence type="ECO:0000313" key="3">
    <source>
        <dbReference type="Proteomes" id="UP000477849"/>
    </source>
</evidence>
<feature type="chain" id="PRO_5026661362" description="DUF1127 domain-containing protein" evidence="1">
    <location>
        <begin position="26"/>
        <end position="57"/>
    </location>
</feature>
<name>A0A6M1S5U8_9HYPH</name>
<evidence type="ECO:0000256" key="1">
    <source>
        <dbReference type="SAM" id="SignalP"/>
    </source>
</evidence>
<proteinExistence type="predicted"/>
<evidence type="ECO:0008006" key="4">
    <source>
        <dbReference type="Google" id="ProtNLM"/>
    </source>
</evidence>
<dbReference type="AlphaFoldDB" id="A0A6M1S5U8"/>
<evidence type="ECO:0000313" key="2">
    <source>
        <dbReference type="EMBL" id="NGO66405.1"/>
    </source>
</evidence>
<gene>
    <name evidence="2" type="ORF">G6N76_22325</name>
</gene>
<dbReference type="RefSeq" id="WP_099060160.1">
    <property type="nucleotide sequence ID" value="NZ_CP048427.1"/>
</dbReference>
<comment type="caution">
    <text evidence="2">The sequence shown here is derived from an EMBL/GenBank/DDBJ whole genome shotgun (WGS) entry which is preliminary data.</text>
</comment>
<reference evidence="2 3" key="1">
    <citation type="submission" date="2020-02" db="EMBL/GenBank/DDBJ databases">
        <title>Genome sequence of the type strain CCBAU10050 of Rhizobium daejeonense.</title>
        <authorList>
            <person name="Gao J."/>
            <person name="Sun J."/>
        </authorList>
    </citation>
    <scope>NUCLEOTIDE SEQUENCE [LARGE SCALE GENOMIC DNA]</scope>
    <source>
        <strain evidence="2 3">CCBAU10050</strain>
    </source>
</reference>
<sequence>MSVLTGAIRMGFLGRAIAVFSAANAAAAAVEAHRTPNRHDLRALGIKPEDFSKVRLG</sequence>